<dbReference type="Proteomes" id="UP000701801">
    <property type="component" value="Unassembled WGS sequence"/>
</dbReference>
<proteinExistence type="predicted"/>
<protein>
    <submittedName>
        <fullName evidence="1">Uncharacterized protein</fullName>
    </submittedName>
</protein>
<comment type="caution">
    <text evidence="1">The sequence shown here is derived from an EMBL/GenBank/DDBJ whole genome shotgun (WGS) entry which is preliminary data.</text>
</comment>
<organism evidence="1 2">
    <name type="scientific">Hymenoscyphus albidus</name>
    <dbReference type="NCBI Taxonomy" id="595503"/>
    <lineage>
        <taxon>Eukaryota</taxon>
        <taxon>Fungi</taxon>
        <taxon>Dikarya</taxon>
        <taxon>Ascomycota</taxon>
        <taxon>Pezizomycotina</taxon>
        <taxon>Leotiomycetes</taxon>
        <taxon>Helotiales</taxon>
        <taxon>Helotiaceae</taxon>
        <taxon>Hymenoscyphus</taxon>
    </lineage>
</organism>
<evidence type="ECO:0000313" key="2">
    <source>
        <dbReference type="Proteomes" id="UP000701801"/>
    </source>
</evidence>
<gene>
    <name evidence="1" type="ORF">HYALB_00002500</name>
</gene>
<dbReference type="EMBL" id="CAJVRM010000307">
    <property type="protein sequence ID" value="CAG8979374.1"/>
    <property type="molecule type" value="Genomic_DNA"/>
</dbReference>
<reference evidence="1" key="1">
    <citation type="submission" date="2021-07" db="EMBL/GenBank/DDBJ databases">
        <authorList>
            <person name="Durling M."/>
        </authorList>
    </citation>
    <scope>NUCLEOTIDE SEQUENCE</scope>
</reference>
<evidence type="ECO:0000313" key="1">
    <source>
        <dbReference type="EMBL" id="CAG8979374.1"/>
    </source>
</evidence>
<name>A0A9N9LVV5_9HELO</name>
<keyword evidence="2" id="KW-1185">Reference proteome</keyword>
<dbReference type="AlphaFoldDB" id="A0A9N9LVV5"/>
<sequence>MPRPATNRGKEAVELITFHSLQVRSNQLSDFRTHVTGNRRKYLTRLIYHIVLPEYPKEVYGHVETAHEQQANSKAFTHAIRDLFSTPKSWEAEGLQSTLRLEFPFRGAYSQTDLRVEHMVDIRPRGGVDIFQKRFEDSFLEISDSVDFPSLSNVLWLIIRSNSPRQLAPTVGTSLAAHLPNLKTISWHFGESDEKDKMVKNRIKFAQALDQTQIPHCSAADLEFYQGGRNHSQHRYGIKPDILAEVPSHHGKPGHARVPAGSPYDQLCSSLRLFSHNLTSLILSGHFDPSLFWPSRDETSASPPTWPNLVQLKVMFNQVSPSGDWYFTGHQPDPDDADDEYCQFREHGDEATLNPFLTAFSKAIQNMPVLEHFMLECELGHELGYWEVAYYAPGQKAEWGDEGPEDHLVRRLYYTVGEVCKPNGVIADRLRSVGREKYGEQILERFLERRTWRYT</sequence>
<dbReference type="OrthoDB" id="5985073at2759"/>
<accession>A0A9N9LVV5</accession>